<evidence type="ECO:0000259" key="6">
    <source>
        <dbReference type="Pfam" id="PF00999"/>
    </source>
</evidence>
<feature type="transmembrane region" description="Helical" evidence="5">
    <location>
        <begin position="53"/>
        <end position="74"/>
    </location>
</feature>
<organism evidence="7 8">
    <name type="scientific">Methylocystis parvus</name>
    <dbReference type="NCBI Taxonomy" id="134"/>
    <lineage>
        <taxon>Bacteria</taxon>
        <taxon>Pseudomonadati</taxon>
        <taxon>Pseudomonadota</taxon>
        <taxon>Alphaproteobacteria</taxon>
        <taxon>Hyphomicrobiales</taxon>
        <taxon>Methylocystaceae</taxon>
        <taxon>Methylocystis</taxon>
    </lineage>
</organism>
<keyword evidence="8" id="KW-1185">Reference proteome</keyword>
<dbReference type="Pfam" id="PF00999">
    <property type="entry name" value="Na_H_Exchanger"/>
    <property type="match status" value="1"/>
</dbReference>
<feature type="transmembrane region" description="Helical" evidence="5">
    <location>
        <begin position="255"/>
        <end position="277"/>
    </location>
</feature>
<proteinExistence type="predicted"/>
<comment type="subcellular location">
    <subcellularLocation>
        <location evidence="1">Membrane</location>
        <topology evidence="1">Multi-pass membrane protein</topology>
    </subcellularLocation>
</comment>
<dbReference type="AlphaFoldDB" id="A0A6B8M892"/>
<feature type="transmembrane region" description="Helical" evidence="5">
    <location>
        <begin position="222"/>
        <end position="243"/>
    </location>
</feature>
<feature type="transmembrane region" description="Helical" evidence="5">
    <location>
        <begin position="28"/>
        <end position="46"/>
    </location>
</feature>
<gene>
    <name evidence="7" type="ORF">F7D14_15715</name>
</gene>
<dbReference type="GO" id="GO:0016020">
    <property type="term" value="C:membrane"/>
    <property type="evidence" value="ECO:0007669"/>
    <property type="project" value="UniProtKB-SubCell"/>
</dbReference>
<dbReference type="PANTHER" id="PTHR43021">
    <property type="entry name" value="NA(+)/H(+) ANTIPORTER-RELATED"/>
    <property type="match status" value="1"/>
</dbReference>
<keyword evidence="3 5" id="KW-1133">Transmembrane helix</keyword>
<dbReference type="GO" id="GO:1902600">
    <property type="term" value="P:proton transmembrane transport"/>
    <property type="evidence" value="ECO:0007669"/>
    <property type="project" value="InterPro"/>
</dbReference>
<evidence type="ECO:0000256" key="3">
    <source>
        <dbReference type="ARBA" id="ARBA00022989"/>
    </source>
</evidence>
<feature type="transmembrane region" description="Helical" evidence="5">
    <location>
        <begin position="143"/>
        <end position="162"/>
    </location>
</feature>
<dbReference type="Proteomes" id="UP000422569">
    <property type="component" value="Chromosome"/>
</dbReference>
<evidence type="ECO:0000256" key="5">
    <source>
        <dbReference type="SAM" id="Phobius"/>
    </source>
</evidence>
<dbReference type="InterPro" id="IPR006153">
    <property type="entry name" value="Cation/H_exchanger_TM"/>
</dbReference>
<reference evidence="7 8" key="1">
    <citation type="submission" date="2019-09" db="EMBL/GenBank/DDBJ databases">
        <title>Isolation and complete genome sequencing of Methylocystis species.</title>
        <authorList>
            <person name="Rumah B.L."/>
            <person name="Stead C.E."/>
            <person name="Stevens B.C."/>
            <person name="Minton N.P."/>
            <person name="Grosse-Honebrink A."/>
            <person name="Zhang Y."/>
        </authorList>
    </citation>
    <scope>NUCLEOTIDE SEQUENCE [LARGE SCALE GENOMIC DNA]</scope>
    <source>
        <strain evidence="7 8">BRCS2</strain>
    </source>
</reference>
<dbReference type="PANTHER" id="PTHR43021:SF2">
    <property type="entry name" value="CATION_H+ EXCHANGER DOMAIN-CONTAINING PROTEIN"/>
    <property type="match status" value="1"/>
</dbReference>
<feature type="transmembrane region" description="Helical" evidence="5">
    <location>
        <begin position="86"/>
        <end position="104"/>
    </location>
</feature>
<feature type="transmembrane region" description="Helical" evidence="5">
    <location>
        <begin position="116"/>
        <end position="137"/>
    </location>
</feature>
<sequence length="443" mass="45140">MKTRGQADANAPRRPEWGRRSKMLPVDLSHPVVVLGLVLIFAALFGDAAERLGVPWITGCILAGVVLGPDAIGVLTPQKLSDLGPFLQASLALIAFNIGSKLTGARLKAFGASIGWLALVQLLAPMAAVLAAMAALGLPWPTAQIAAAVSPATAPTTTYAVVRRLGASGPFVDRALGVLAINDAAAILLFSVISSIAVAGLAAQSSAAETWTALAAAGREEALSVVTGATLGAFYLVLRDVIAGGRPGWDDRLRATLYALLLLAVGTALAFGLSHLLTTLAMGAMVANGVGRAEREATQASVGDIEQPLYMIFFVLAGAHLPATDLVGHGAVVMAALVYVLSRVAGKYVAVFLGATALRLDLATRRYLGLCFPSQGGAAMGLVLACNGSQAVRGLSPDAGSQVEMAVSIVLLGVLFSQIFGPIVIDYAVRRGAASSATGGGNA</sequence>
<feature type="domain" description="Cation/H+ exchanger transmembrane" evidence="6">
    <location>
        <begin position="41"/>
        <end position="425"/>
    </location>
</feature>
<feature type="transmembrane region" description="Helical" evidence="5">
    <location>
        <begin position="367"/>
        <end position="385"/>
    </location>
</feature>
<feature type="transmembrane region" description="Helical" evidence="5">
    <location>
        <begin position="174"/>
        <end position="202"/>
    </location>
</feature>
<accession>A0A6B8M892</accession>
<dbReference type="EMBL" id="CP044331">
    <property type="protein sequence ID" value="QGM98788.1"/>
    <property type="molecule type" value="Genomic_DNA"/>
</dbReference>
<name>A0A6B8M892_9HYPH</name>
<dbReference type="KEGG" id="mpar:F7D14_15715"/>
<dbReference type="GO" id="GO:0015297">
    <property type="term" value="F:antiporter activity"/>
    <property type="evidence" value="ECO:0007669"/>
    <property type="project" value="InterPro"/>
</dbReference>
<keyword evidence="4 5" id="KW-0472">Membrane</keyword>
<dbReference type="Gene3D" id="1.20.1530.20">
    <property type="match status" value="1"/>
</dbReference>
<feature type="transmembrane region" description="Helical" evidence="5">
    <location>
        <begin position="405"/>
        <end position="425"/>
    </location>
</feature>
<dbReference type="InterPro" id="IPR038770">
    <property type="entry name" value="Na+/solute_symporter_sf"/>
</dbReference>
<evidence type="ECO:0000313" key="8">
    <source>
        <dbReference type="Proteomes" id="UP000422569"/>
    </source>
</evidence>
<evidence type="ECO:0000313" key="7">
    <source>
        <dbReference type="EMBL" id="QGM98788.1"/>
    </source>
</evidence>
<protein>
    <recommendedName>
        <fullName evidence="6">Cation/H+ exchanger transmembrane domain-containing protein</fullName>
    </recommendedName>
</protein>
<feature type="transmembrane region" description="Helical" evidence="5">
    <location>
        <begin position="331"/>
        <end position="355"/>
    </location>
</feature>
<evidence type="ECO:0000256" key="4">
    <source>
        <dbReference type="ARBA" id="ARBA00023136"/>
    </source>
</evidence>
<evidence type="ECO:0000256" key="2">
    <source>
        <dbReference type="ARBA" id="ARBA00022692"/>
    </source>
</evidence>
<evidence type="ECO:0000256" key="1">
    <source>
        <dbReference type="ARBA" id="ARBA00004141"/>
    </source>
</evidence>
<keyword evidence="2 5" id="KW-0812">Transmembrane</keyword>